<dbReference type="GO" id="GO:0003824">
    <property type="term" value="F:catalytic activity"/>
    <property type="evidence" value="ECO:0007669"/>
    <property type="project" value="InterPro"/>
</dbReference>
<dbReference type="Gene3D" id="3.30.870.10">
    <property type="entry name" value="Endonuclease Chain A"/>
    <property type="match status" value="1"/>
</dbReference>
<dbReference type="SUPFAM" id="SSF56024">
    <property type="entry name" value="Phospholipase D/nuclease"/>
    <property type="match status" value="1"/>
</dbReference>
<reference evidence="3" key="1">
    <citation type="submission" date="2016-11" db="EMBL/GenBank/DDBJ databases">
        <authorList>
            <person name="Varghese N."/>
            <person name="Submissions S."/>
        </authorList>
    </citation>
    <scope>NUCLEOTIDE SEQUENCE [LARGE SCALE GENOMIC DNA]</scope>
    <source>
        <strain evidence="3">DSM 25330</strain>
    </source>
</reference>
<accession>A0A1M5NDW3</accession>
<dbReference type="Proteomes" id="UP000184522">
    <property type="component" value="Unassembled WGS sequence"/>
</dbReference>
<feature type="domain" description="PLD phosphodiesterase" evidence="1">
    <location>
        <begin position="99"/>
        <end position="129"/>
    </location>
</feature>
<dbReference type="CDD" id="cd09117">
    <property type="entry name" value="PLDc_Bfil_DEXD_like"/>
    <property type="match status" value="1"/>
</dbReference>
<dbReference type="PROSITE" id="PS50035">
    <property type="entry name" value="PLD"/>
    <property type="match status" value="1"/>
</dbReference>
<dbReference type="AlphaFoldDB" id="A0A1M5NDW3"/>
<proteinExistence type="predicted"/>
<dbReference type="InterPro" id="IPR001736">
    <property type="entry name" value="PLipase_D/transphosphatidylase"/>
</dbReference>
<dbReference type="Pfam" id="PF13091">
    <property type="entry name" value="PLDc_2"/>
    <property type="match status" value="1"/>
</dbReference>
<evidence type="ECO:0000259" key="1">
    <source>
        <dbReference type="PROSITE" id="PS50035"/>
    </source>
</evidence>
<dbReference type="RefSeq" id="WP_073085104.1">
    <property type="nucleotide sequence ID" value="NZ_FQWS01000001.1"/>
</dbReference>
<evidence type="ECO:0000313" key="2">
    <source>
        <dbReference type="EMBL" id="SHG87173.1"/>
    </source>
</evidence>
<dbReference type="OrthoDB" id="7056491at2"/>
<gene>
    <name evidence="2" type="ORF">SAMN05444148_1157</name>
</gene>
<name>A0A1M5NDW3_9FLAO</name>
<dbReference type="GO" id="GO:0006793">
    <property type="term" value="P:phosphorus metabolic process"/>
    <property type="evidence" value="ECO:0007669"/>
    <property type="project" value="UniProtKB-ARBA"/>
</dbReference>
<sequence length="306" mass="34997">MSSIQILSNLNYPIGKVINQELQNSIDTQIAVAFLKYTGVKVIEKSLKTSLDNGGKFEIIAGLDFKTTDPKSMLYFINLKKQNPNLKFYCYGDRKSNKTDIVFHPKIYLFNNGKETTSIVGSANMTGGGLLTNFEVNTIFNEKQPIYNSQLKAIYNSIKFTDSLFEPNEEYLTGYSDVFKAFTKNENQALKDKGLKKAIKEIEEKEKELPGTIPSIKSMIVDFILKQNQKGIKSVTIPEIYEALLQRIKNEEIEDKYKLETFRNSIRGELNHHEKNSNSTNGMKLFKRVERGYYSLTEKGKVFKGR</sequence>
<dbReference type="EMBL" id="FQWS01000001">
    <property type="protein sequence ID" value="SHG87173.1"/>
    <property type="molecule type" value="Genomic_DNA"/>
</dbReference>
<dbReference type="InterPro" id="IPR025202">
    <property type="entry name" value="PLD-like_dom"/>
</dbReference>
<organism evidence="2 3">
    <name type="scientific">Winogradskyella jejuensis</name>
    <dbReference type="NCBI Taxonomy" id="1089305"/>
    <lineage>
        <taxon>Bacteria</taxon>
        <taxon>Pseudomonadati</taxon>
        <taxon>Bacteroidota</taxon>
        <taxon>Flavobacteriia</taxon>
        <taxon>Flavobacteriales</taxon>
        <taxon>Flavobacteriaceae</taxon>
        <taxon>Winogradskyella</taxon>
    </lineage>
</organism>
<keyword evidence="3" id="KW-1185">Reference proteome</keyword>
<protein>
    <submittedName>
        <fullName evidence="2">HKD family nuclease</fullName>
    </submittedName>
</protein>
<evidence type="ECO:0000313" key="3">
    <source>
        <dbReference type="Proteomes" id="UP000184522"/>
    </source>
</evidence>
<dbReference type="STRING" id="1089305.SAMN05444148_1157"/>